<reference evidence="11" key="1">
    <citation type="submission" date="2023-10" db="EMBL/GenBank/DDBJ databases">
        <title>Chromosome-level genome of the transformable northern wattle, Acacia crassicarpa.</title>
        <authorList>
            <person name="Massaro I."/>
            <person name="Sinha N.R."/>
            <person name="Poethig S."/>
            <person name="Leichty A.R."/>
        </authorList>
    </citation>
    <scope>NUCLEOTIDE SEQUENCE</scope>
    <source>
        <strain evidence="11">Acra3RX</strain>
        <tissue evidence="11">Leaf</tissue>
    </source>
</reference>
<evidence type="ECO:0000313" key="12">
    <source>
        <dbReference type="Proteomes" id="UP001293593"/>
    </source>
</evidence>
<feature type="region of interest" description="Disordered" evidence="8">
    <location>
        <begin position="675"/>
        <end position="726"/>
    </location>
</feature>
<feature type="region of interest" description="Disordered" evidence="8">
    <location>
        <begin position="1"/>
        <end position="402"/>
    </location>
</feature>
<gene>
    <name evidence="11" type="ORF">QN277_010382</name>
</gene>
<keyword evidence="6" id="KW-0539">Nucleus</keyword>
<dbReference type="GO" id="GO:0010492">
    <property type="term" value="P:maintenance of shoot apical meristem identity"/>
    <property type="evidence" value="ECO:0007669"/>
    <property type="project" value="TreeGrafter"/>
</dbReference>
<organism evidence="11 12">
    <name type="scientific">Acacia crassicarpa</name>
    <name type="common">northern wattle</name>
    <dbReference type="NCBI Taxonomy" id="499986"/>
    <lineage>
        <taxon>Eukaryota</taxon>
        <taxon>Viridiplantae</taxon>
        <taxon>Streptophyta</taxon>
        <taxon>Embryophyta</taxon>
        <taxon>Tracheophyta</taxon>
        <taxon>Spermatophyta</taxon>
        <taxon>Magnoliopsida</taxon>
        <taxon>eudicotyledons</taxon>
        <taxon>Gunneridae</taxon>
        <taxon>Pentapetalae</taxon>
        <taxon>rosids</taxon>
        <taxon>fabids</taxon>
        <taxon>Fabales</taxon>
        <taxon>Fabaceae</taxon>
        <taxon>Caesalpinioideae</taxon>
        <taxon>mimosoid clade</taxon>
        <taxon>Acacieae</taxon>
        <taxon>Acacia</taxon>
    </lineage>
</organism>
<comment type="subcellular location">
    <subcellularLocation>
        <location evidence="1">Nucleus</location>
    </subcellularLocation>
</comment>
<feature type="compositionally biased region" description="Basic and acidic residues" evidence="8">
    <location>
        <begin position="221"/>
        <end position="243"/>
    </location>
</feature>
<dbReference type="GO" id="GO:0005634">
    <property type="term" value="C:nucleus"/>
    <property type="evidence" value="ECO:0007669"/>
    <property type="project" value="UniProtKB-SubCell"/>
</dbReference>
<accession>A0AAE1JLM7</accession>
<evidence type="ECO:0000256" key="5">
    <source>
        <dbReference type="ARBA" id="ARBA00023054"/>
    </source>
</evidence>
<feature type="region of interest" description="Disordered" evidence="8">
    <location>
        <begin position="487"/>
        <end position="509"/>
    </location>
</feature>
<feature type="domain" description="Oberon coiled-coil region" evidence="10">
    <location>
        <begin position="1067"/>
        <end position="1185"/>
    </location>
</feature>
<feature type="compositionally biased region" description="Basic and acidic residues" evidence="8">
    <location>
        <begin position="55"/>
        <end position="97"/>
    </location>
</feature>
<dbReference type="PRINTS" id="PR01544">
    <property type="entry name" value="ARATH130DUF"/>
</dbReference>
<evidence type="ECO:0000256" key="8">
    <source>
        <dbReference type="SAM" id="MobiDB-lite"/>
    </source>
</evidence>
<proteinExistence type="predicted"/>
<dbReference type="InterPro" id="IPR047578">
    <property type="entry name" value="OBE1-like_PHD"/>
</dbReference>
<dbReference type="GO" id="GO:0010078">
    <property type="term" value="P:maintenance of root meristem identity"/>
    <property type="evidence" value="ECO:0007669"/>
    <property type="project" value="TreeGrafter"/>
</dbReference>
<feature type="compositionally biased region" description="Basic and acidic residues" evidence="8">
    <location>
        <begin position="268"/>
        <end position="281"/>
    </location>
</feature>
<evidence type="ECO:0000256" key="2">
    <source>
        <dbReference type="ARBA" id="ARBA00022723"/>
    </source>
</evidence>
<keyword evidence="4" id="KW-0862">Zinc</keyword>
<feature type="compositionally biased region" description="Basic and acidic residues" evidence="8">
    <location>
        <begin position="151"/>
        <end position="199"/>
    </location>
</feature>
<evidence type="ECO:0000313" key="11">
    <source>
        <dbReference type="EMBL" id="KAK4253745.1"/>
    </source>
</evidence>
<feature type="compositionally biased region" description="Basic and acidic residues" evidence="8">
    <location>
        <begin position="492"/>
        <end position="508"/>
    </location>
</feature>
<feature type="domain" description="Oberon-like PHD finger" evidence="9">
    <location>
        <begin position="846"/>
        <end position="969"/>
    </location>
</feature>
<feature type="coiled-coil region" evidence="7">
    <location>
        <begin position="1116"/>
        <end position="1194"/>
    </location>
</feature>
<dbReference type="Pfam" id="PF07227">
    <property type="entry name" value="PHD_Oberon"/>
    <property type="match status" value="1"/>
</dbReference>
<protein>
    <recommendedName>
        <fullName evidence="13">Protein OBERON 4</fullName>
    </recommendedName>
</protein>
<evidence type="ECO:0000256" key="4">
    <source>
        <dbReference type="ARBA" id="ARBA00022833"/>
    </source>
</evidence>
<feature type="compositionally biased region" description="Basic and acidic residues" evidence="8">
    <location>
        <begin position="119"/>
        <end position="138"/>
    </location>
</feature>
<feature type="region of interest" description="Disordered" evidence="8">
    <location>
        <begin position="531"/>
        <end position="550"/>
    </location>
</feature>
<dbReference type="GO" id="GO:0010071">
    <property type="term" value="P:root meristem specification"/>
    <property type="evidence" value="ECO:0007669"/>
    <property type="project" value="TreeGrafter"/>
</dbReference>
<dbReference type="PANTHER" id="PTHR21736">
    <property type="entry name" value="VERNALIZATION-INSENSITIVE PROTEIN 3"/>
    <property type="match status" value="1"/>
</dbReference>
<dbReference type="AlphaFoldDB" id="A0AAE1JLM7"/>
<evidence type="ECO:0000259" key="10">
    <source>
        <dbReference type="Pfam" id="PF16312"/>
    </source>
</evidence>
<feature type="compositionally biased region" description="Basic and acidic residues" evidence="8">
    <location>
        <begin position="705"/>
        <end position="715"/>
    </location>
</feature>
<dbReference type="Pfam" id="PF16312">
    <property type="entry name" value="Oberon_cc"/>
    <property type="match status" value="1"/>
</dbReference>
<evidence type="ECO:0000256" key="1">
    <source>
        <dbReference type="ARBA" id="ARBA00004123"/>
    </source>
</evidence>
<name>A0AAE1JLM7_9FABA</name>
<dbReference type="GO" id="GO:0010468">
    <property type="term" value="P:regulation of gene expression"/>
    <property type="evidence" value="ECO:0007669"/>
    <property type="project" value="TreeGrafter"/>
</dbReference>
<feature type="compositionally biased region" description="Basic and acidic residues" evidence="8">
    <location>
        <begin position="347"/>
        <end position="402"/>
    </location>
</feature>
<evidence type="ECO:0000256" key="3">
    <source>
        <dbReference type="ARBA" id="ARBA00022771"/>
    </source>
</evidence>
<feature type="compositionally biased region" description="Polar residues" evidence="8">
    <location>
        <begin position="539"/>
        <end position="550"/>
    </location>
</feature>
<dbReference type="InterPro" id="IPR032535">
    <property type="entry name" value="Oberon_CC"/>
</dbReference>
<keyword evidence="3" id="KW-0863">Zinc-finger</keyword>
<comment type="caution">
    <text evidence="11">The sequence shown here is derived from an EMBL/GenBank/DDBJ whole genome shotgun (WGS) entry which is preliminary data.</text>
</comment>
<evidence type="ECO:0008006" key="13">
    <source>
        <dbReference type="Google" id="ProtNLM"/>
    </source>
</evidence>
<keyword evidence="12" id="KW-1185">Reference proteome</keyword>
<feature type="compositionally biased region" description="Acidic residues" evidence="8">
    <location>
        <begin position="253"/>
        <end position="267"/>
    </location>
</feature>
<dbReference type="CDD" id="cd15612">
    <property type="entry name" value="PHD_OBE1_like"/>
    <property type="match status" value="1"/>
</dbReference>
<dbReference type="InterPro" id="IPR032881">
    <property type="entry name" value="Oberon-like_PHD"/>
</dbReference>
<keyword evidence="5 7" id="KW-0175">Coiled coil</keyword>
<dbReference type="Proteomes" id="UP001293593">
    <property type="component" value="Unassembled WGS sequence"/>
</dbReference>
<dbReference type="InterPro" id="IPR004082">
    <property type="entry name" value="OBERON"/>
</dbReference>
<feature type="compositionally biased region" description="Polar residues" evidence="8">
    <location>
        <begin position="689"/>
        <end position="704"/>
    </location>
</feature>
<feature type="compositionally biased region" description="Basic and acidic residues" evidence="8">
    <location>
        <begin position="305"/>
        <end position="323"/>
    </location>
</feature>
<evidence type="ECO:0000256" key="7">
    <source>
        <dbReference type="SAM" id="Coils"/>
    </source>
</evidence>
<evidence type="ECO:0000256" key="6">
    <source>
        <dbReference type="ARBA" id="ARBA00023242"/>
    </source>
</evidence>
<sequence>MKRLRSSEDLHSYGDKNGCKDSNLNRSSSSSHRTFYYKPDNVRKGLLSSSSSASRYDRDRTMDEDREGSRLVRKRSDHDFDSFDRRKGFDRYRDTGDNRGYGAGGDRGLMQRSESFCGSRRDFPKGFRSERDRSRREGSVSSWRRFGGGLKDFDDSGRVSRVGLEDRVVRSPKTLRDVKSPTWSKDSESEHSKMSEPSKMRSSSRGSRDAKSKSKSPSWSKDSESEQSKSEQSKSVEVKKTEELQVESRSSSEMEEGELEPEPMPETEPEKASDAAPKNEDQTSNTLDTDDKEIQTESQLNDTDTTMHEIMEELNKEEAKPEEVANSAGKIVEKDKKLPDVQNDPTAKVHDTKNEIETSVHNDNKAEESSKVETTCKGETKEGAEHEKPLLHEEEHKQDKGVDLETRAELHKEVSTENEVLKTDVESTMEIVTNNVKDKGKSVSVTANDVVHPSEDGLWNDRGPRDLTACSGDAMEGPSTRGFELFSRSPVRRAEKTDQSSLSKHKDGSLSMEELDLSLSLPNVLLPIGAHETAPAPGSPSQARSVQSLSTFRTNSEGFTASMSFSGSQSFYHNPSCSLTQNSIDYEQSVHSRPLFQGIDQVSHGGWQGMSQTDPKQKEIPYCQGTLINGSGSFSQSQPTWGISDGQAVKGQPSRVLEGSSKMASGLDRQLSFHKQLSGQSRRHGDVRSPSQSVGSHDIGSNYSFDKKREMRDRSNGSLYRTASQKEQEQFQMGGIEFVETIIAKIVSEPVPAMAKKFHEMSGQTLSCLKESIREIMLSADKRGQILAFQKVLQNRSDITLEVLLKAHRVQLEILVALKMGLVNFIQLDNSISSTHLAEIFLNLRCRNDLCRSQLPVDECDCKVCAPKNGFCRECMCLVCSKFDNASNTCSWVGCDVCLHWCHTECGLRESYIRNGPSATGVQGVPEMQFHCIACDHPSELFGFVKEVFLSFAKDWSVEALCKELEYVKRIFSASKDMRGRQLHGLADQMLLRLANKSNLQEVYSQIMSFLNDGDSSKLALTRNFSGKEQIKEKNAVAEPSQEAAWMKSIYSEKTPLLERPANILSSYDRNDKQAPPPQELLMNVQKDYCFDELESIIKIKLAEAKMFQTRADDARRDAEGLKRIALAKNEKIEEEYASRLSKLRLAETEEMRRQKVEEHQALERAHLEYFNMKMRMEADIKDLLLKMEATKRSLAM</sequence>
<dbReference type="EMBL" id="JAWXYG010000015">
    <property type="protein sequence ID" value="KAK4253745.1"/>
    <property type="molecule type" value="Genomic_DNA"/>
</dbReference>
<dbReference type="PANTHER" id="PTHR21736:SF20">
    <property type="entry name" value="PROTEIN OBERON 4"/>
    <property type="match status" value="1"/>
</dbReference>
<keyword evidence="2" id="KW-0479">Metal-binding</keyword>
<feature type="compositionally biased region" description="Basic and acidic residues" evidence="8">
    <location>
        <begin position="1"/>
        <end position="19"/>
    </location>
</feature>
<evidence type="ECO:0000259" key="9">
    <source>
        <dbReference type="Pfam" id="PF07227"/>
    </source>
</evidence>
<dbReference type="GO" id="GO:0008270">
    <property type="term" value="F:zinc ion binding"/>
    <property type="evidence" value="ECO:0007669"/>
    <property type="project" value="UniProtKB-KW"/>
</dbReference>